<feature type="compositionally biased region" description="Basic and acidic residues" evidence="2">
    <location>
        <begin position="1050"/>
        <end position="1060"/>
    </location>
</feature>
<sequence length="1299" mass="139813">MLEDPSDPGRDPGPAREEERDGPAQLVDSHPPLRPATCVPLAEAAGLPTIASKLRWHGEGRRIAFLKTLPARDVDPSAAQPRTNQSSEEVGQKAQSLPALDAEATKYWEGLPQARRDELTTLLFDDLIRAIWQHPESRDLAAACLASVAASSLKDPARIADFYHCHLAAGDTPSCMRCQLQATLADPAQLFSPPVCLPWDFHFPLTINPAQVDAFMRTKLDSLWRKILTPSKQQTKSKPQDSTQEETDGKSEDPDDKNNKEAELPTLDDYLRLFAGVQLVLHRESVMRRYPSAATSTDAAVLAYFHDKTQPHFEAALEMPNAGTLREALSEVASVCQLVQHCWEQHTRISTIRTKVRVAHAALKEVRSMRKALAGEQGAPADTASADVIDQQVSSLPAYWLDEAATLAAQAVDQHAQAAEDFLRNTGWPMAKLVAFSKEFCSFFMHDDTVKYTTALLDLEAATFELQYAYLDHFGQDCAQLKGSCAALEVQIAQLEAALERCKAERQAGPLTPARRMQVVAQEQALRKQQKALQQRLVHESASVAFLEDQADKVAKHRAAMDTQRATWQAHRAILLEFQNLSFQSWFLPHGAAFLSQAKGELSVEEQSLIWTCVKVACAVVYTIKSLHLDRKWARLNPDKLSPLAATAIHAHQKRCVQASTWSQAHMKQLQATAQDVFTNMLDPARHALMDTCRLQLQGEFCAPIKQLVRERIQAAAAAEAGACPAKDAAPALAAEGSAADLAPTTPDNTPATTPAKVGEAASSLAASEAGAAGPSKAKVKKDKKKARKKAQAAAGSTAAGAHTIYMALVSGLMIGLKSTQHLMAAADGGLNMQQLAVMLRMNDAAAPGGSRSRARHQHGYQDSDSYSNASWSEEQYNMPPRAGNRRSRDYYPAPASSNGSYAEDHPPQRGGRGGAQLPGRSRAAYYEAPSGGRYREAYSEPLDSNAVWPEERGAARSSSRRLAGWPAEEQPVPRGSRRYGENDGVPWDSSAVLPEAPAAPRGRRHAEYAGDRKNGVAWHEDAHHSRVSRSASAAGQYGSGAAGPQMESARARYSPEHARSCSGSGEHSAPHMTRAGVLDHSFISEPAAKPAAAPLAELDPWLDAADKADQEAEEAHAKRTEVVAVKPPAKSRSTAGSEQPERSPASELQPHVVESVIQLAAQRSRAPQEVQPKMGKSGSPPPPANEADPWLEAAVQAAREAEEAYAKRTEATDGTAVHKRSSAGCSSDPSIFAHCGASTAAPAISSAGKHAAASLTRERGTAAGASRLGGQHITCTAPIPAHHNLTASHSAGYSPDGP</sequence>
<evidence type="ECO:0000313" key="3">
    <source>
        <dbReference type="EMBL" id="KAK9811901.1"/>
    </source>
</evidence>
<feature type="region of interest" description="Disordered" evidence="2">
    <location>
        <begin position="230"/>
        <end position="262"/>
    </location>
</feature>
<feature type="compositionally biased region" description="Basic and acidic residues" evidence="2">
    <location>
        <begin position="1006"/>
        <end position="1025"/>
    </location>
</feature>
<feature type="region of interest" description="Disordered" evidence="2">
    <location>
        <begin position="74"/>
        <end position="96"/>
    </location>
</feature>
<protein>
    <submittedName>
        <fullName evidence="3">Uncharacterized protein</fullName>
    </submittedName>
</protein>
<proteinExistence type="predicted"/>
<feature type="compositionally biased region" description="Low complexity" evidence="2">
    <location>
        <begin position="740"/>
        <end position="774"/>
    </location>
</feature>
<evidence type="ECO:0000256" key="2">
    <source>
        <dbReference type="SAM" id="MobiDB-lite"/>
    </source>
</evidence>
<feature type="region of interest" description="Disordered" evidence="2">
    <location>
        <begin position="846"/>
        <end position="922"/>
    </location>
</feature>
<feature type="compositionally biased region" description="Basic and acidic residues" evidence="2">
    <location>
        <begin position="247"/>
        <end position="262"/>
    </location>
</feature>
<feature type="coiled-coil region" evidence="1">
    <location>
        <begin position="478"/>
        <end position="505"/>
    </location>
</feature>
<keyword evidence="1" id="KW-0175">Coiled coil</keyword>
<organism evidence="3 4">
    <name type="scientific">[Myrmecia] bisecta</name>
    <dbReference type="NCBI Taxonomy" id="41462"/>
    <lineage>
        <taxon>Eukaryota</taxon>
        <taxon>Viridiplantae</taxon>
        <taxon>Chlorophyta</taxon>
        <taxon>core chlorophytes</taxon>
        <taxon>Trebouxiophyceae</taxon>
        <taxon>Trebouxiales</taxon>
        <taxon>Trebouxiaceae</taxon>
        <taxon>Myrmecia</taxon>
    </lineage>
</organism>
<feature type="region of interest" description="Disordered" evidence="2">
    <location>
        <begin position="740"/>
        <end position="795"/>
    </location>
</feature>
<feature type="compositionally biased region" description="Polar residues" evidence="2">
    <location>
        <begin position="230"/>
        <end position="242"/>
    </location>
</feature>
<name>A0AAW1PEM6_9CHLO</name>
<reference evidence="3 4" key="1">
    <citation type="journal article" date="2024" name="Nat. Commun.">
        <title>Phylogenomics reveals the evolutionary origins of lichenization in chlorophyte algae.</title>
        <authorList>
            <person name="Puginier C."/>
            <person name="Libourel C."/>
            <person name="Otte J."/>
            <person name="Skaloud P."/>
            <person name="Haon M."/>
            <person name="Grisel S."/>
            <person name="Petersen M."/>
            <person name="Berrin J.G."/>
            <person name="Delaux P.M."/>
            <person name="Dal Grande F."/>
            <person name="Keller J."/>
        </authorList>
    </citation>
    <scope>NUCLEOTIDE SEQUENCE [LARGE SCALE GENOMIC DNA]</scope>
    <source>
        <strain evidence="3 4">SAG 2043</strain>
    </source>
</reference>
<feature type="compositionally biased region" description="Polar residues" evidence="2">
    <location>
        <begin position="80"/>
        <end position="95"/>
    </location>
</feature>
<feature type="region of interest" description="Disordered" evidence="2">
    <location>
        <begin position="1163"/>
        <end position="1188"/>
    </location>
</feature>
<keyword evidence="4" id="KW-1185">Reference proteome</keyword>
<dbReference type="EMBL" id="JALJOR010000009">
    <property type="protein sequence ID" value="KAK9811901.1"/>
    <property type="molecule type" value="Genomic_DNA"/>
</dbReference>
<feature type="region of interest" description="Disordered" evidence="2">
    <location>
        <begin position="1"/>
        <end position="37"/>
    </location>
</feature>
<feature type="compositionally biased region" description="Basic residues" evidence="2">
    <location>
        <begin position="778"/>
        <end position="791"/>
    </location>
</feature>
<comment type="caution">
    <text evidence="3">The sequence shown here is derived from an EMBL/GenBank/DDBJ whole genome shotgun (WGS) entry which is preliminary data.</text>
</comment>
<gene>
    <name evidence="3" type="ORF">WJX72_012166</name>
</gene>
<evidence type="ECO:0000256" key="1">
    <source>
        <dbReference type="SAM" id="Coils"/>
    </source>
</evidence>
<feature type="compositionally biased region" description="Polar residues" evidence="2">
    <location>
        <begin position="861"/>
        <end position="876"/>
    </location>
</feature>
<feature type="region of interest" description="Disordered" evidence="2">
    <location>
        <begin position="1108"/>
        <end position="1151"/>
    </location>
</feature>
<dbReference type="Proteomes" id="UP001489004">
    <property type="component" value="Unassembled WGS sequence"/>
</dbReference>
<accession>A0AAW1PEM6</accession>
<evidence type="ECO:0000313" key="4">
    <source>
        <dbReference type="Proteomes" id="UP001489004"/>
    </source>
</evidence>
<feature type="region of interest" description="Disordered" evidence="2">
    <location>
        <begin position="950"/>
        <end position="1072"/>
    </location>
</feature>
<feature type="compositionally biased region" description="Basic and acidic residues" evidence="2">
    <location>
        <begin position="1108"/>
        <end position="1122"/>
    </location>
</feature>
<feature type="compositionally biased region" description="Basic and acidic residues" evidence="2">
    <location>
        <begin position="7"/>
        <end position="22"/>
    </location>
</feature>